<dbReference type="InterPro" id="IPR036390">
    <property type="entry name" value="WH_DNA-bd_sf"/>
</dbReference>
<evidence type="ECO:0000259" key="6">
    <source>
        <dbReference type="PROSITE" id="PS50931"/>
    </source>
</evidence>
<evidence type="ECO:0000256" key="5">
    <source>
        <dbReference type="ARBA" id="ARBA00023163"/>
    </source>
</evidence>
<evidence type="ECO:0000313" key="8">
    <source>
        <dbReference type="Proteomes" id="UP000045824"/>
    </source>
</evidence>
<sequence length="297" mass="33236">MLKENFNDLISFLMVARERSFTKAAAKLGVSQSALSHSIRGLEERLELRLLTRTTRSVAPTEAGERLANSLEPRFAEIESELDALSEMRARPAGNIRVTAGEHAVDSVLWPVLKSFLAEYADIKVEITVDNSLTDIVTGRFDAGIRLGEQVAKDMVAVRIGPDMSMAVVGSPSYLAKYGVPTTPADLQNHRCINMRLPTMGGLYAWEFEKEGRELKVRVEGQLTFNSLRQRIDAAMIGFGLTMVPEDAVRAEIASGNLVRVLEEWCEPFPGYYLYYPSRRQHTTAFSLFVDALRYQR</sequence>
<dbReference type="InterPro" id="IPR000847">
    <property type="entry name" value="LysR_HTH_N"/>
</dbReference>
<keyword evidence="3" id="KW-0805">Transcription regulation</keyword>
<dbReference type="PANTHER" id="PTHR30537:SF1">
    <property type="entry name" value="HTH-TYPE TRANSCRIPTIONAL REGULATOR PGRR"/>
    <property type="match status" value="1"/>
</dbReference>
<dbReference type="PROSITE" id="PS50931">
    <property type="entry name" value="HTH_LYSR"/>
    <property type="match status" value="1"/>
</dbReference>
<dbReference type="FunFam" id="1.10.10.10:FF:000001">
    <property type="entry name" value="LysR family transcriptional regulator"/>
    <property type="match status" value="1"/>
</dbReference>
<dbReference type="FunFam" id="3.40.190.290:FF:000012">
    <property type="entry name" value="Transcriptional regulator, LysR family"/>
    <property type="match status" value="1"/>
</dbReference>
<dbReference type="PANTHER" id="PTHR30537">
    <property type="entry name" value="HTH-TYPE TRANSCRIPTIONAL REGULATOR"/>
    <property type="match status" value="1"/>
</dbReference>
<dbReference type="Proteomes" id="UP000045824">
    <property type="component" value="Unassembled WGS sequence"/>
</dbReference>
<evidence type="ECO:0000256" key="4">
    <source>
        <dbReference type="ARBA" id="ARBA00023125"/>
    </source>
</evidence>
<gene>
    <name evidence="7" type="primary">dmlR_14</name>
    <name evidence="7" type="ORF">ERS008491_03610</name>
</gene>
<evidence type="ECO:0000256" key="2">
    <source>
        <dbReference type="ARBA" id="ARBA00022491"/>
    </source>
</evidence>
<dbReference type="RefSeq" id="WP_050096328.1">
    <property type="nucleotide sequence ID" value="NZ_CABHXN010000120.1"/>
</dbReference>
<dbReference type="SUPFAM" id="SSF46785">
    <property type="entry name" value="Winged helix' DNA-binding domain"/>
    <property type="match status" value="1"/>
</dbReference>
<dbReference type="SUPFAM" id="SSF53850">
    <property type="entry name" value="Periplasmic binding protein-like II"/>
    <property type="match status" value="1"/>
</dbReference>
<accession>A0A0T9LXI6</accession>
<dbReference type="Pfam" id="PF03466">
    <property type="entry name" value="LysR_substrate"/>
    <property type="match status" value="1"/>
</dbReference>
<protein>
    <submittedName>
        <fullName evidence="7">LysR family transcriptional regulator</fullName>
    </submittedName>
</protein>
<keyword evidence="5" id="KW-0804">Transcription</keyword>
<dbReference type="Gene3D" id="3.40.190.290">
    <property type="match status" value="1"/>
</dbReference>
<dbReference type="InterPro" id="IPR036388">
    <property type="entry name" value="WH-like_DNA-bd_sf"/>
</dbReference>
<dbReference type="EMBL" id="CPYI01000017">
    <property type="protein sequence ID" value="CNF34766.1"/>
    <property type="molecule type" value="Genomic_DNA"/>
</dbReference>
<dbReference type="InterPro" id="IPR005119">
    <property type="entry name" value="LysR_subst-bd"/>
</dbReference>
<name>A0A0T9LXI6_YERKR</name>
<dbReference type="Pfam" id="PF00126">
    <property type="entry name" value="HTH_1"/>
    <property type="match status" value="1"/>
</dbReference>
<comment type="similarity">
    <text evidence="1">Belongs to the LysR transcriptional regulatory family.</text>
</comment>
<organism evidence="7 8">
    <name type="scientific">Yersinia kristensenii</name>
    <dbReference type="NCBI Taxonomy" id="28152"/>
    <lineage>
        <taxon>Bacteria</taxon>
        <taxon>Pseudomonadati</taxon>
        <taxon>Pseudomonadota</taxon>
        <taxon>Gammaproteobacteria</taxon>
        <taxon>Enterobacterales</taxon>
        <taxon>Yersiniaceae</taxon>
        <taxon>Yersinia</taxon>
    </lineage>
</organism>
<dbReference type="CDD" id="cd08474">
    <property type="entry name" value="PBP2_CrgA_like_5"/>
    <property type="match status" value="1"/>
</dbReference>
<keyword evidence="4" id="KW-0238">DNA-binding</keyword>
<dbReference type="InterPro" id="IPR058163">
    <property type="entry name" value="LysR-type_TF_proteobact-type"/>
</dbReference>
<evidence type="ECO:0000256" key="1">
    <source>
        <dbReference type="ARBA" id="ARBA00009437"/>
    </source>
</evidence>
<evidence type="ECO:0000313" key="7">
    <source>
        <dbReference type="EMBL" id="CNF34766.1"/>
    </source>
</evidence>
<reference evidence="7 8" key="1">
    <citation type="submission" date="2015-03" db="EMBL/GenBank/DDBJ databases">
        <authorList>
            <person name="Murphy D."/>
        </authorList>
    </citation>
    <scope>NUCLEOTIDE SEQUENCE [LARGE SCALE GENOMIC DNA]</scope>
    <source>
        <strain evidence="7 8">FCF326</strain>
    </source>
</reference>
<dbReference type="Gene3D" id="1.10.10.10">
    <property type="entry name" value="Winged helix-like DNA-binding domain superfamily/Winged helix DNA-binding domain"/>
    <property type="match status" value="1"/>
</dbReference>
<dbReference type="GO" id="GO:0006351">
    <property type="term" value="P:DNA-templated transcription"/>
    <property type="evidence" value="ECO:0007669"/>
    <property type="project" value="TreeGrafter"/>
</dbReference>
<dbReference type="AlphaFoldDB" id="A0A0T9LXI6"/>
<evidence type="ECO:0000256" key="3">
    <source>
        <dbReference type="ARBA" id="ARBA00023015"/>
    </source>
</evidence>
<dbReference type="GO" id="GO:0003700">
    <property type="term" value="F:DNA-binding transcription factor activity"/>
    <property type="evidence" value="ECO:0007669"/>
    <property type="project" value="InterPro"/>
</dbReference>
<keyword evidence="2" id="KW-0678">Repressor</keyword>
<dbReference type="PRINTS" id="PR00039">
    <property type="entry name" value="HTHLYSR"/>
</dbReference>
<dbReference type="GO" id="GO:0043565">
    <property type="term" value="F:sequence-specific DNA binding"/>
    <property type="evidence" value="ECO:0007669"/>
    <property type="project" value="TreeGrafter"/>
</dbReference>
<proteinExistence type="inferred from homology"/>
<feature type="domain" description="HTH lysR-type" evidence="6">
    <location>
        <begin position="4"/>
        <end position="61"/>
    </location>
</feature>